<evidence type="ECO:0000313" key="3">
    <source>
        <dbReference type="EMBL" id="KGG51193.1"/>
    </source>
</evidence>
<keyword evidence="2" id="KW-0812">Transmembrane</keyword>
<dbReference type="VEuPathDB" id="MicrosporidiaDB:DI09_41p50"/>
<protein>
    <submittedName>
        <fullName evidence="3">Uncharacterized protein</fullName>
    </submittedName>
</protein>
<feature type="compositionally biased region" description="Basic and acidic residues" evidence="1">
    <location>
        <begin position="422"/>
        <end position="432"/>
    </location>
</feature>
<keyword evidence="4" id="KW-1185">Reference proteome</keyword>
<feature type="transmembrane region" description="Helical" evidence="2">
    <location>
        <begin position="318"/>
        <end position="337"/>
    </location>
</feature>
<feature type="compositionally biased region" description="Basic and acidic residues" evidence="1">
    <location>
        <begin position="387"/>
        <end position="398"/>
    </location>
</feature>
<feature type="compositionally biased region" description="Basic residues" evidence="1">
    <location>
        <begin position="409"/>
        <end position="421"/>
    </location>
</feature>
<feature type="transmembrane region" description="Helical" evidence="2">
    <location>
        <begin position="287"/>
        <end position="306"/>
    </location>
</feature>
<keyword evidence="2" id="KW-0472">Membrane</keyword>
<keyword evidence="2" id="KW-1133">Transmembrane helix</keyword>
<feature type="transmembrane region" description="Helical" evidence="2">
    <location>
        <begin position="146"/>
        <end position="167"/>
    </location>
</feature>
<proteinExistence type="predicted"/>
<sequence>MEAQTRAVESTLSELLATAEDMIEEGPEPVAGILHEAVETLLRTRLQLLSERTSLRQLVKSGTLEVPTLSDKSIEELPQYKTWIRILEVIIIVSHWLGQVEDTWTQQPPFQVDCRREPNLIGSVRIQFDYYDHIAPARYVCLAMNMIAKIILAADSLLLVFVFLALIENGIFRESDTVCAAPCSSRASAASPPRLNSVSPPQIYSPKMGHPTSHGGPCEQKSGDPHIPTSSFVDRRCSPSSLVDEFGSANGHCSSSASKRFCGPYAGDGGQYTTGAGSCCHFSLWDFIFQLIPCNGIFGRLFSFFLSVACEITFHDVIFFYILMGGIYFAYNFYTYIPLFHARCKTETPSYPEKCPQASTVKSYHQKPESQYDGTQRSQSHHSHEHGRHDYKPPDPDRQPPVINETRKPMHHRDHKQRRKGLGHEINHEPLHEAATVI</sequence>
<comment type="caution">
    <text evidence="3">The sequence shown here is derived from an EMBL/GenBank/DDBJ whole genome shotgun (WGS) entry which is preliminary data.</text>
</comment>
<gene>
    <name evidence="3" type="ORF">DI09_41p50</name>
</gene>
<dbReference type="RefSeq" id="XP_013237642.1">
    <property type="nucleotide sequence ID" value="XM_013382188.1"/>
</dbReference>
<reference evidence="3 4" key="1">
    <citation type="submission" date="2014-04" db="EMBL/GenBank/DDBJ databases">
        <title>A new species of microsporidia sheds light on the evolution of extreme parasitism.</title>
        <authorList>
            <person name="Haag K.L."/>
            <person name="James T.Y."/>
            <person name="Larsson R."/>
            <person name="Schaer T.M."/>
            <person name="Refardt D."/>
            <person name="Pombert J.-F."/>
            <person name="Ebert D."/>
        </authorList>
    </citation>
    <scope>NUCLEOTIDE SEQUENCE [LARGE SCALE GENOMIC DNA]</scope>
    <source>
        <strain evidence="3 4">UGP3</strain>
        <tissue evidence="3">Spores</tissue>
    </source>
</reference>
<dbReference type="GeneID" id="25259921"/>
<dbReference type="AlphaFoldDB" id="A0A098VQ84"/>
<evidence type="ECO:0000256" key="2">
    <source>
        <dbReference type="SAM" id="Phobius"/>
    </source>
</evidence>
<organism evidence="3 4">
    <name type="scientific">Mitosporidium daphniae</name>
    <dbReference type="NCBI Taxonomy" id="1485682"/>
    <lineage>
        <taxon>Eukaryota</taxon>
        <taxon>Fungi</taxon>
        <taxon>Fungi incertae sedis</taxon>
        <taxon>Microsporidia</taxon>
        <taxon>Mitosporidium</taxon>
    </lineage>
</organism>
<dbReference type="Proteomes" id="UP000029725">
    <property type="component" value="Unassembled WGS sequence"/>
</dbReference>
<accession>A0A098VQ84</accession>
<dbReference type="EMBL" id="JMKJ01000355">
    <property type="protein sequence ID" value="KGG51193.1"/>
    <property type="molecule type" value="Genomic_DNA"/>
</dbReference>
<feature type="region of interest" description="Disordered" evidence="1">
    <location>
        <begin position="349"/>
        <end position="438"/>
    </location>
</feature>
<name>A0A098VQ84_9MICR</name>
<evidence type="ECO:0000313" key="4">
    <source>
        <dbReference type="Proteomes" id="UP000029725"/>
    </source>
</evidence>
<evidence type="ECO:0000256" key="1">
    <source>
        <dbReference type="SAM" id="MobiDB-lite"/>
    </source>
</evidence>
<dbReference type="HOGENOM" id="CLU_625669_0_0_1"/>